<evidence type="ECO:0000313" key="3">
    <source>
        <dbReference type="Proteomes" id="UP001140510"/>
    </source>
</evidence>
<gene>
    <name evidence="2" type="ORF">N0V91_000915</name>
</gene>
<keyword evidence="1" id="KW-0472">Membrane</keyword>
<name>A0A9W8ZLI6_9PLEO</name>
<dbReference type="AlphaFoldDB" id="A0A9W8ZLI6"/>
<protein>
    <submittedName>
        <fullName evidence="2">Uncharacterized protein</fullName>
    </submittedName>
</protein>
<feature type="transmembrane region" description="Helical" evidence="1">
    <location>
        <begin position="190"/>
        <end position="208"/>
    </location>
</feature>
<organism evidence="2 3">
    <name type="scientific">Didymella pomorum</name>
    <dbReference type="NCBI Taxonomy" id="749634"/>
    <lineage>
        <taxon>Eukaryota</taxon>
        <taxon>Fungi</taxon>
        <taxon>Dikarya</taxon>
        <taxon>Ascomycota</taxon>
        <taxon>Pezizomycotina</taxon>
        <taxon>Dothideomycetes</taxon>
        <taxon>Pleosporomycetidae</taxon>
        <taxon>Pleosporales</taxon>
        <taxon>Pleosporineae</taxon>
        <taxon>Didymellaceae</taxon>
        <taxon>Didymella</taxon>
    </lineage>
</organism>
<evidence type="ECO:0000313" key="2">
    <source>
        <dbReference type="EMBL" id="KAJ4411780.1"/>
    </source>
</evidence>
<feature type="transmembrane region" description="Helical" evidence="1">
    <location>
        <begin position="113"/>
        <end position="133"/>
    </location>
</feature>
<keyword evidence="1" id="KW-0812">Transmembrane</keyword>
<sequence>MFCTFPKNPSQSRIPDATGDHVWQLDSRSHTDKQASRKESNSKQAFVRVSEVDRIFSNPAIGQPLHRFYFRSAVGVLGPIIVSAYFIVIWRIYLVSSDAHSPLAFGPPGANYVFYSWFIAGVVGLNLSLYGLAGVEAAMLMEPAWNVGDAMRLMMHADRTWSGPGGWLKMLNWIAQKPTSGARHKFPGRLWFVLATPSILIFIAWPLSGLCLETTQGFLHGKRVAGSNVTGFAYANFNERLGPDVFTGAAVTWKNGLDARIPGQGIVYTQERFDRSQHAFLDKVPNVLPKDAGTPRIFMTAQAEEPIEGKAWGLLFQYDCNIVDKLSELAILNGRQSATDNSILNATTGLKSYYLQDGTSRVIVQNQTDPLRGLWATNIHAVVETAYQAWPNKSVTDRLLGASPQATSTETTNCYFNKNSSVTGDYPSINQERVFEMLLWQKVYDTSYGTGPAPQYNLSIDHNITELYGAYDYRDFAYNIPKNKTTSYTRQPMTAIGVQCKSSSSVGTADINGVRSTYSNFQRTDTPINVQRNRCANRFGAETAASMVPGHTDPGTINDEWLSSLFTSTAAPPPFYASYTDNPNGVDAGTGYLLQLNYLQASQLRQSVLRAYAAYATQLMYNGGQGFTAVDGSHVSFLNPNLTSFVPGTVIRQGVLSAELPLALFSLWTLMSTSLCVMYGFRRRWSAILDGHTLFRLGVGLKASYRRAIQETSSAADVEECHILNNVPGLVGDVEPDGAVGRIGLVLDSAADKRRLYT</sequence>
<dbReference type="Proteomes" id="UP001140510">
    <property type="component" value="Unassembled WGS sequence"/>
</dbReference>
<evidence type="ECO:0000256" key="1">
    <source>
        <dbReference type="SAM" id="Phobius"/>
    </source>
</evidence>
<keyword evidence="3" id="KW-1185">Reference proteome</keyword>
<keyword evidence="1" id="KW-1133">Transmembrane helix</keyword>
<dbReference type="OrthoDB" id="5287717at2759"/>
<proteinExistence type="predicted"/>
<reference evidence="2" key="1">
    <citation type="submission" date="2022-10" db="EMBL/GenBank/DDBJ databases">
        <title>Tapping the CABI collections for fungal endophytes: first genome assemblies for Collariella, Neodidymelliopsis, Ascochyta clinopodiicola, Didymella pomorum, Didymosphaeria variabile, Neocosmospora piperis and Neocucurbitaria cava.</title>
        <authorList>
            <person name="Hill R."/>
        </authorList>
    </citation>
    <scope>NUCLEOTIDE SEQUENCE</scope>
    <source>
        <strain evidence="2">IMI 355091</strain>
    </source>
</reference>
<accession>A0A9W8ZLI6</accession>
<dbReference type="EMBL" id="JAPEVA010000004">
    <property type="protein sequence ID" value="KAJ4411780.1"/>
    <property type="molecule type" value="Genomic_DNA"/>
</dbReference>
<comment type="caution">
    <text evidence="2">The sequence shown here is derived from an EMBL/GenBank/DDBJ whole genome shotgun (WGS) entry which is preliminary data.</text>
</comment>
<feature type="transmembrane region" description="Helical" evidence="1">
    <location>
        <begin position="68"/>
        <end position="93"/>
    </location>
</feature>